<keyword evidence="4 8" id="KW-0816">Tricarboxylic acid cycle</keyword>
<dbReference type="InterPro" id="IPR044856">
    <property type="entry name" value="Malate_synth_C_sf"/>
</dbReference>
<dbReference type="InterPro" id="IPR048356">
    <property type="entry name" value="MS_N"/>
</dbReference>
<dbReference type="PROSITE" id="PS00510">
    <property type="entry name" value="MALATE_SYNTHASE"/>
    <property type="match status" value="1"/>
</dbReference>
<evidence type="ECO:0000313" key="13">
    <source>
        <dbReference type="Proteomes" id="UP000077927"/>
    </source>
</evidence>
<dbReference type="InterPro" id="IPR006252">
    <property type="entry name" value="Malate_synthA"/>
</dbReference>
<gene>
    <name evidence="12" type="primary">aceB</name>
    <name evidence="12" type="ORF">ACS15_1995</name>
</gene>
<dbReference type="PIRSF" id="PIRSF001363">
    <property type="entry name" value="Malate_synth"/>
    <property type="match status" value="1"/>
</dbReference>
<dbReference type="FunFam" id="3.20.20.360:FF:000001">
    <property type="entry name" value="Malate synthase"/>
    <property type="match status" value="1"/>
</dbReference>
<dbReference type="PANTHER" id="PTHR42902">
    <property type="entry name" value="MALATE SYNTHASE"/>
    <property type="match status" value="1"/>
</dbReference>
<dbReference type="GO" id="GO:0006097">
    <property type="term" value="P:glyoxylate cycle"/>
    <property type="evidence" value="ECO:0007669"/>
    <property type="project" value="UniProtKB-KW"/>
</dbReference>
<evidence type="ECO:0000313" key="12">
    <source>
        <dbReference type="EMBL" id="ANH71967.1"/>
    </source>
</evidence>
<dbReference type="Proteomes" id="UP000077927">
    <property type="component" value="Chromosome 1"/>
</dbReference>
<dbReference type="AlphaFoldDB" id="A0AAC9BDD9"/>
<dbReference type="FunFam" id="1.20.1220.12:FF:000001">
    <property type="entry name" value="Malate synthase"/>
    <property type="match status" value="1"/>
</dbReference>
<reference evidence="12 13" key="1">
    <citation type="submission" date="2015-09" db="EMBL/GenBank/DDBJ databases">
        <authorList>
            <person name="Xu Y."/>
            <person name="Nagy A."/>
            <person name="Liu N.T."/>
            <person name="Nou X."/>
        </authorList>
    </citation>
    <scope>NUCLEOTIDE SEQUENCE [LARGE SCALE GENOMIC DNA]</scope>
    <source>
        <strain evidence="12 13">FC1138</strain>
    </source>
</reference>
<dbReference type="NCBIfam" id="TIGR01344">
    <property type="entry name" value="malate_syn_A"/>
    <property type="match status" value="1"/>
</dbReference>
<protein>
    <recommendedName>
        <fullName evidence="2 8">Malate synthase</fullName>
        <ecNumber evidence="2 8">2.3.3.9</ecNumber>
    </recommendedName>
</protein>
<dbReference type="Pfam" id="PF01274">
    <property type="entry name" value="MS_TIM-barrel"/>
    <property type="match status" value="1"/>
</dbReference>
<evidence type="ECO:0000256" key="4">
    <source>
        <dbReference type="ARBA" id="ARBA00022532"/>
    </source>
</evidence>
<dbReference type="Pfam" id="PF20659">
    <property type="entry name" value="MS_C"/>
    <property type="match status" value="1"/>
</dbReference>
<proteinExistence type="inferred from homology"/>
<dbReference type="SUPFAM" id="SSF51645">
    <property type="entry name" value="Malate synthase G"/>
    <property type="match status" value="1"/>
</dbReference>
<dbReference type="KEGG" id="rin:ACS15_1995"/>
<dbReference type="GO" id="GO:0004474">
    <property type="term" value="F:malate synthase activity"/>
    <property type="evidence" value="ECO:0007669"/>
    <property type="project" value="UniProtKB-EC"/>
</dbReference>
<dbReference type="CDD" id="cd00727">
    <property type="entry name" value="malate_synt_A"/>
    <property type="match status" value="1"/>
</dbReference>
<dbReference type="GO" id="GO:0005737">
    <property type="term" value="C:cytoplasm"/>
    <property type="evidence" value="ECO:0007669"/>
    <property type="project" value="TreeGrafter"/>
</dbReference>
<evidence type="ECO:0000259" key="9">
    <source>
        <dbReference type="Pfam" id="PF01274"/>
    </source>
</evidence>
<evidence type="ECO:0000256" key="8">
    <source>
        <dbReference type="RuleBase" id="RU000555"/>
    </source>
</evidence>
<feature type="domain" description="Malate synthase TIM barrel" evidence="9">
    <location>
        <begin position="160"/>
        <end position="404"/>
    </location>
</feature>
<feature type="active site" description="Proton acceptor" evidence="7">
    <location>
        <position position="163"/>
    </location>
</feature>
<keyword evidence="3 8" id="KW-0329">Glyoxylate bypass</keyword>
<dbReference type="Gene3D" id="3.20.20.360">
    <property type="entry name" value="Malate synthase, domain 3"/>
    <property type="match status" value="1"/>
</dbReference>
<evidence type="ECO:0000259" key="10">
    <source>
        <dbReference type="Pfam" id="PF20656"/>
    </source>
</evidence>
<dbReference type="RefSeq" id="WP_021194336.1">
    <property type="nucleotide sequence ID" value="NZ_CP012605.1"/>
</dbReference>
<evidence type="ECO:0000256" key="3">
    <source>
        <dbReference type="ARBA" id="ARBA00022435"/>
    </source>
</evidence>
<dbReference type="InterPro" id="IPR046363">
    <property type="entry name" value="MS_N_TIM-barrel_dom"/>
</dbReference>
<evidence type="ECO:0000256" key="1">
    <source>
        <dbReference type="ARBA" id="ARBA00006394"/>
    </source>
</evidence>
<dbReference type="InterPro" id="IPR019830">
    <property type="entry name" value="Malate_synthase_CS"/>
</dbReference>
<name>A0AAC9BDD9_9RALS</name>
<keyword evidence="12" id="KW-0012">Acyltransferase</keyword>
<keyword evidence="5 8" id="KW-0808">Transferase</keyword>
<sequence>MALTLPQGMEIKAEILPAYEDILTPEALALVAKLHRAFQPRRKELLAARVERAKRLDAGERPDFLAETKAIREGDWKVAPIPQALHCRRVEITGPVDAKMVINAFNSGADSYMTDFEDSNSPSWHNQIQGQVNLKAAIRRTLTLEQNGKTYKLNDKIATLQVRPRGWHLDEKHVLIDGERVSGGIFDFALFLFHNAKEQIARGAGPFFYLPKMESHLEARLWNDIFVMAQNEIGLPQGTIKATVLIETILAAFEMEEILYELREHSAGLNAGRWDYIFSCIKKFKVDKNFCLADRAKVTMTSPFMRAYALLLLKTCHKRGAPAIGGMSALIPIKNDPEKNAIAMAGIIGDKKRDATDGYDGGWVAHPGLVEPAMKEFVAVLGDKLNQFEKQRPDVEVTAAQLLDFQPETPITEHGLRMNINVGIHYLGAWLAGNGCVPIHNLMEDAATAEISRSQVWQWIRSPKGKLEDGTKVTAELVRKLIPEELAKVKETGAVGHFDRAAVIFEQMSTSEDFAEFLTLPLYEEI</sequence>
<comment type="similarity">
    <text evidence="1 8">Belongs to the malate synthase family.</text>
</comment>
<dbReference type="GO" id="GO:0006099">
    <property type="term" value="P:tricarboxylic acid cycle"/>
    <property type="evidence" value="ECO:0007669"/>
    <property type="project" value="UniProtKB-KW"/>
</dbReference>
<dbReference type="Gene3D" id="1.20.1220.12">
    <property type="entry name" value="Malate synthase, domain III"/>
    <property type="match status" value="1"/>
</dbReference>
<accession>A0AAC9BDD9</accession>
<comment type="catalytic activity">
    <reaction evidence="6 8">
        <text>glyoxylate + acetyl-CoA + H2O = (S)-malate + CoA + H(+)</text>
        <dbReference type="Rhea" id="RHEA:18181"/>
        <dbReference type="ChEBI" id="CHEBI:15377"/>
        <dbReference type="ChEBI" id="CHEBI:15378"/>
        <dbReference type="ChEBI" id="CHEBI:15589"/>
        <dbReference type="ChEBI" id="CHEBI:36655"/>
        <dbReference type="ChEBI" id="CHEBI:57287"/>
        <dbReference type="ChEBI" id="CHEBI:57288"/>
        <dbReference type="EC" id="2.3.3.9"/>
    </reaction>
</comment>
<dbReference type="Pfam" id="PF20656">
    <property type="entry name" value="MS_N"/>
    <property type="match status" value="1"/>
</dbReference>
<organism evidence="12 13">
    <name type="scientific">Ralstonia insidiosa</name>
    <dbReference type="NCBI Taxonomy" id="190721"/>
    <lineage>
        <taxon>Bacteria</taxon>
        <taxon>Pseudomonadati</taxon>
        <taxon>Pseudomonadota</taxon>
        <taxon>Betaproteobacteria</taxon>
        <taxon>Burkholderiales</taxon>
        <taxon>Burkholderiaceae</taxon>
        <taxon>Ralstonia</taxon>
    </lineage>
</organism>
<dbReference type="InterPro" id="IPR011076">
    <property type="entry name" value="Malate_synth_sf"/>
</dbReference>
<comment type="pathway">
    <text evidence="8">Carbohydrate metabolism; glyoxylate cycle; (S)-malate from isocitrate: step 2/2.</text>
</comment>
<evidence type="ECO:0000256" key="2">
    <source>
        <dbReference type="ARBA" id="ARBA00012636"/>
    </source>
</evidence>
<feature type="domain" description="Malate synthase N-terminal" evidence="10">
    <location>
        <begin position="8"/>
        <end position="69"/>
    </location>
</feature>
<dbReference type="EMBL" id="CP012605">
    <property type="protein sequence ID" value="ANH71967.1"/>
    <property type="molecule type" value="Genomic_DNA"/>
</dbReference>
<dbReference type="InterPro" id="IPR001465">
    <property type="entry name" value="Malate_synthase_TIM"/>
</dbReference>
<feature type="domain" description="Malate synthase C-terminal" evidence="11">
    <location>
        <begin position="411"/>
        <end position="526"/>
    </location>
</feature>
<evidence type="ECO:0000256" key="6">
    <source>
        <dbReference type="ARBA" id="ARBA00047918"/>
    </source>
</evidence>
<evidence type="ECO:0000256" key="5">
    <source>
        <dbReference type="ARBA" id="ARBA00022679"/>
    </source>
</evidence>
<dbReference type="EC" id="2.3.3.9" evidence="2 8"/>
<evidence type="ECO:0000256" key="7">
    <source>
        <dbReference type="PIRSR" id="PIRSR001363-1"/>
    </source>
</evidence>
<feature type="active site" description="Proton donor" evidence="7">
    <location>
        <position position="445"/>
    </location>
</feature>
<dbReference type="InterPro" id="IPR048355">
    <property type="entry name" value="MS_C"/>
</dbReference>
<evidence type="ECO:0000259" key="11">
    <source>
        <dbReference type="Pfam" id="PF20659"/>
    </source>
</evidence>
<dbReference type="PANTHER" id="PTHR42902:SF1">
    <property type="entry name" value="MALATE SYNTHASE 1-RELATED"/>
    <property type="match status" value="1"/>
</dbReference>